<dbReference type="Pfam" id="PF03114">
    <property type="entry name" value="BAR"/>
    <property type="match status" value="1"/>
</dbReference>
<proteinExistence type="predicted"/>
<dbReference type="Proteomes" id="UP001381693">
    <property type="component" value="Unassembled WGS sequence"/>
</dbReference>
<dbReference type="Gene3D" id="1.20.1270.60">
    <property type="entry name" value="Arfaptin homology (AH) domain/BAR domain"/>
    <property type="match status" value="1"/>
</dbReference>
<dbReference type="GO" id="GO:0005737">
    <property type="term" value="C:cytoplasm"/>
    <property type="evidence" value="ECO:0007669"/>
    <property type="project" value="InterPro"/>
</dbReference>
<protein>
    <submittedName>
        <fullName evidence="3">Endophilin-A2</fullName>
    </submittedName>
</protein>
<gene>
    <name evidence="3" type="primary">SH3GL1_1</name>
    <name evidence="3" type="ORF">SK128_007863</name>
</gene>
<feature type="non-terminal residue" evidence="3">
    <location>
        <position position="1"/>
    </location>
</feature>
<dbReference type="InterPro" id="IPR027267">
    <property type="entry name" value="AH/BAR_dom_sf"/>
</dbReference>
<evidence type="ECO:0000313" key="4">
    <source>
        <dbReference type="Proteomes" id="UP001381693"/>
    </source>
</evidence>
<dbReference type="InterPro" id="IPR004148">
    <property type="entry name" value="BAR_dom"/>
</dbReference>
<feature type="domain" description="BAR" evidence="2">
    <location>
        <begin position="5"/>
        <end position="98"/>
    </location>
</feature>
<dbReference type="EMBL" id="JAXCGZ010009482">
    <property type="protein sequence ID" value="KAK7077048.1"/>
    <property type="molecule type" value="Genomic_DNA"/>
</dbReference>
<name>A0AAN9A6Y6_HALRR</name>
<organism evidence="3 4">
    <name type="scientific">Halocaridina rubra</name>
    <name type="common">Hawaiian red shrimp</name>
    <dbReference type="NCBI Taxonomy" id="373956"/>
    <lineage>
        <taxon>Eukaryota</taxon>
        <taxon>Metazoa</taxon>
        <taxon>Ecdysozoa</taxon>
        <taxon>Arthropoda</taxon>
        <taxon>Crustacea</taxon>
        <taxon>Multicrustacea</taxon>
        <taxon>Malacostraca</taxon>
        <taxon>Eumalacostraca</taxon>
        <taxon>Eucarida</taxon>
        <taxon>Decapoda</taxon>
        <taxon>Pleocyemata</taxon>
        <taxon>Caridea</taxon>
        <taxon>Atyoidea</taxon>
        <taxon>Atyidae</taxon>
        <taxon>Halocaridina</taxon>
    </lineage>
</organism>
<sequence length="119" mass="13382">AKAATYPQPEGVLGEAMISYGRKIGEENLYASSLIEMGESMKQIADLKYNLDDNIKMNVLEPLHVLSTKDIKEVQNHRKKVQGRRLDFDCKKRKKDKAFGSTPTGSPARSPGWMGMYAY</sequence>
<dbReference type="SUPFAM" id="SSF103657">
    <property type="entry name" value="BAR/IMD domain-like"/>
    <property type="match status" value="1"/>
</dbReference>
<dbReference type="AlphaFoldDB" id="A0AAN9A6Y6"/>
<reference evidence="3 4" key="1">
    <citation type="submission" date="2023-11" db="EMBL/GenBank/DDBJ databases">
        <title>Halocaridina rubra genome assembly.</title>
        <authorList>
            <person name="Smith C."/>
        </authorList>
    </citation>
    <scope>NUCLEOTIDE SEQUENCE [LARGE SCALE GENOMIC DNA]</scope>
    <source>
        <strain evidence="3">EP-1</strain>
        <tissue evidence="3">Whole</tissue>
    </source>
</reference>
<comment type="caution">
    <text evidence="3">The sequence shown here is derived from an EMBL/GenBank/DDBJ whole genome shotgun (WGS) entry which is preliminary data.</text>
</comment>
<feature type="region of interest" description="Disordered" evidence="1">
    <location>
        <begin position="92"/>
        <end position="114"/>
    </location>
</feature>
<evidence type="ECO:0000259" key="2">
    <source>
        <dbReference type="Pfam" id="PF03114"/>
    </source>
</evidence>
<accession>A0AAN9A6Y6</accession>
<evidence type="ECO:0000256" key="1">
    <source>
        <dbReference type="SAM" id="MobiDB-lite"/>
    </source>
</evidence>
<keyword evidence="4" id="KW-1185">Reference proteome</keyword>
<evidence type="ECO:0000313" key="3">
    <source>
        <dbReference type="EMBL" id="KAK7077048.1"/>
    </source>
</evidence>